<evidence type="ECO:0000313" key="3">
    <source>
        <dbReference type="EMBL" id="HCE16241.1"/>
    </source>
</evidence>
<dbReference type="OrthoDB" id="9785671at2"/>
<evidence type="ECO:0000259" key="2">
    <source>
        <dbReference type="Pfam" id="PF04015"/>
    </source>
</evidence>
<dbReference type="Pfam" id="PF04015">
    <property type="entry name" value="DUF362"/>
    <property type="match status" value="1"/>
</dbReference>
<dbReference type="PROSITE" id="PS51318">
    <property type="entry name" value="TAT"/>
    <property type="match status" value="1"/>
</dbReference>
<dbReference type="STRING" id="229919.GCA_001050195_02278"/>
<comment type="caution">
    <text evidence="3">The sequence shown here is derived from an EMBL/GenBank/DDBJ whole genome shotgun (WGS) entry which is preliminary data.</text>
</comment>
<dbReference type="AlphaFoldDB" id="A0A3D1JCC6"/>
<protein>
    <submittedName>
        <fullName evidence="3">DUF362 domain-containing protein</fullName>
    </submittedName>
</protein>
<evidence type="ECO:0000313" key="4">
    <source>
        <dbReference type="Proteomes" id="UP000264141"/>
    </source>
</evidence>
<feature type="compositionally biased region" description="Low complexity" evidence="1">
    <location>
        <begin position="54"/>
        <end position="70"/>
    </location>
</feature>
<feature type="compositionally biased region" description="Polar residues" evidence="1">
    <location>
        <begin position="77"/>
        <end position="87"/>
    </location>
</feature>
<dbReference type="EMBL" id="DPBP01000001">
    <property type="protein sequence ID" value="HCE16241.1"/>
    <property type="molecule type" value="Genomic_DNA"/>
</dbReference>
<reference evidence="3 4" key="1">
    <citation type="journal article" date="2018" name="Nat. Biotechnol.">
        <title>A standardized bacterial taxonomy based on genome phylogeny substantially revises the tree of life.</title>
        <authorList>
            <person name="Parks D.H."/>
            <person name="Chuvochina M."/>
            <person name="Waite D.W."/>
            <person name="Rinke C."/>
            <person name="Skarshewski A."/>
            <person name="Chaumeil P.A."/>
            <person name="Hugenholtz P."/>
        </authorList>
    </citation>
    <scope>NUCLEOTIDE SEQUENCE [LARGE SCALE GENOMIC DNA]</scope>
    <source>
        <strain evidence="3">UBA8781</strain>
    </source>
</reference>
<dbReference type="PROSITE" id="PS51257">
    <property type="entry name" value="PROKAR_LIPOPROTEIN"/>
    <property type="match status" value="1"/>
</dbReference>
<feature type="domain" description="DUF362" evidence="2">
    <location>
        <begin position="123"/>
        <end position="319"/>
    </location>
</feature>
<name>A0A3D1JCC6_9CHLR</name>
<feature type="compositionally biased region" description="Polar residues" evidence="1">
    <location>
        <begin position="27"/>
        <end position="43"/>
    </location>
</feature>
<proteinExistence type="predicted"/>
<organism evidence="3 4">
    <name type="scientific">Anaerolinea thermolimosa</name>
    <dbReference type="NCBI Taxonomy" id="229919"/>
    <lineage>
        <taxon>Bacteria</taxon>
        <taxon>Bacillati</taxon>
        <taxon>Chloroflexota</taxon>
        <taxon>Anaerolineae</taxon>
        <taxon>Anaerolineales</taxon>
        <taxon>Anaerolineaceae</taxon>
        <taxon>Anaerolinea</taxon>
    </lineage>
</organism>
<dbReference type="InterPro" id="IPR007160">
    <property type="entry name" value="DUF362"/>
</dbReference>
<feature type="region of interest" description="Disordered" evidence="1">
    <location>
        <begin position="27"/>
        <end position="87"/>
    </location>
</feature>
<dbReference type="Proteomes" id="UP000264141">
    <property type="component" value="Unassembled WGS sequence"/>
</dbReference>
<gene>
    <name evidence="3" type="ORF">DEQ80_00120</name>
</gene>
<evidence type="ECO:0000256" key="1">
    <source>
        <dbReference type="SAM" id="MobiDB-lite"/>
    </source>
</evidence>
<dbReference type="InterPro" id="IPR006311">
    <property type="entry name" value="TAT_signal"/>
</dbReference>
<sequence length="355" mass="37744">MKNPISRREALRYLALASAAALVACQSNRGDQKTGSLAGTNPRPTEPEVEAENLPLTASPPASPSADSALVDGVGENETTATPQPSDQVYLSVARGEDPAAITEAAMRALGGMERFVKNGYDVIIKPNICTDTYTFEYGATTNPAVVGTLVRLALGAGAKRVRVMDFPFGGTPESAYARSGIADAVKAAGGEMEIMNRNKFRLMSVPDYQSLNKTAAYQDALDCDLLINVPITKHHTMARITVGCKNLMGLILDRGAIHSDFKRRIPDLVNLFRPGLTVVDAVRTLMANGPTGGNLDDVVLNNTVIASHDVVAADSYATRFFGLTGADIPYIAFAAERGLGQMDLSGLKIEEINV</sequence>
<accession>A0A3D1JCC6</accession>